<name>A0A2V5L9H6_9MICC</name>
<dbReference type="OrthoDB" id="9807890at2"/>
<dbReference type="InterPro" id="IPR032380">
    <property type="entry name" value="PNKP_ligase_dom"/>
</dbReference>
<dbReference type="Pfam" id="PF16542">
    <property type="entry name" value="PNKP_ligase"/>
    <property type="match status" value="1"/>
</dbReference>
<accession>A0A2V5L9H6</accession>
<evidence type="ECO:0000313" key="2">
    <source>
        <dbReference type="EMBL" id="PYI68109.1"/>
    </source>
</evidence>
<evidence type="ECO:0000259" key="1">
    <source>
        <dbReference type="Pfam" id="PF16542"/>
    </source>
</evidence>
<keyword evidence="3" id="KW-1185">Reference proteome</keyword>
<evidence type="ECO:0000313" key="3">
    <source>
        <dbReference type="Proteomes" id="UP000247832"/>
    </source>
</evidence>
<gene>
    <name evidence="2" type="ORF">CVV68_07155</name>
</gene>
<dbReference type="EMBL" id="QJVD01000006">
    <property type="protein sequence ID" value="PYI68109.1"/>
    <property type="molecule type" value="Genomic_DNA"/>
</dbReference>
<reference evidence="2 3" key="1">
    <citation type="submission" date="2018-05" db="EMBL/GenBank/DDBJ databases">
        <title>Genetic diversity of glacier-inhabiting Cryobacterium bacteria in China and description of Cryobacterium mengkeensis sp. nov. and Arthrobacter glacialis sp. nov.</title>
        <authorList>
            <person name="Liu Q."/>
            <person name="Xin Y.-H."/>
        </authorList>
    </citation>
    <scope>NUCLEOTIDE SEQUENCE [LARGE SCALE GENOMIC DNA]</scope>
    <source>
        <strain evidence="2 3">LI2</strain>
    </source>
</reference>
<dbReference type="AlphaFoldDB" id="A0A2V5L9H6"/>
<comment type="caution">
    <text evidence="2">The sequence shown here is derived from an EMBL/GenBank/DDBJ whole genome shotgun (WGS) entry which is preliminary data.</text>
</comment>
<organism evidence="2 3">
    <name type="scientific">Arthrobacter livingstonensis</name>
    <dbReference type="NCBI Taxonomy" id="670078"/>
    <lineage>
        <taxon>Bacteria</taxon>
        <taxon>Bacillati</taxon>
        <taxon>Actinomycetota</taxon>
        <taxon>Actinomycetes</taxon>
        <taxon>Micrococcales</taxon>
        <taxon>Micrococcaceae</taxon>
        <taxon>Arthrobacter</taxon>
    </lineage>
</organism>
<dbReference type="Gene3D" id="3.30.470.30">
    <property type="entry name" value="DNA ligase/mRNA capping enzyme"/>
    <property type="match status" value="1"/>
</dbReference>
<dbReference type="Proteomes" id="UP000247832">
    <property type="component" value="Unassembled WGS sequence"/>
</dbReference>
<protein>
    <recommendedName>
        <fullName evidence="1">Polynucleotide kinase-phosphatase ligase domain-containing protein</fullName>
    </recommendedName>
</protein>
<sequence length="133" mass="14613">MWPPTSTTLRHRTDGLEGIQLAPFQLLVSDGRTYSDRDHGWHLGLGGCLVEADPELIRPMRSLRVDVSQEASVDVGTQWWEGLPPTGGGGMVVKPFANLVRGAKGLWLQPGIKARGCEYLRIIYGPDYTEPGN</sequence>
<feature type="domain" description="Polynucleotide kinase-phosphatase ligase" evidence="1">
    <location>
        <begin position="11"/>
        <end position="132"/>
    </location>
</feature>
<proteinExistence type="predicted"/>